<gene>
    <name evidence="2" type="ORF">DILT_LOCUS14692</name>
</gene>
<evidence type="ECO:0000256" key="1">
    <source>
        <dbReference type="SAM" id="MobiDB-lite"/>
    </source>
</evidence>
<proteinExistence type="predicted"/>
<protein>
    <submittedName>
        <fullName evidence="2">Uncharacterized protein</fullName>
    </submittedName>
</protein>
<dbReference type="AlphaFoldDB" id="A0A3P7M8Y5"/>
<organism evidence="2 3">
    <name type="scientific">Dibothriocephalus latus</name>
    <name type="common">Fish tapeworm</name>
    <name type="synonym">Diphyllobothrium latum</name>
    <dbReference type="NCBI Taxonomy" id="60516"/>
    <lineage>
        <taxon>Eukaryota</taxon>
        <taxon>Metazoa</taxon>
        <taxon>Spiralia</taxon>
        <taxon>Lophotrochozoa</taxon>
        <taxon>Platyhelminthes</taxon>
        <taxon>Cestoda</taxon>
        <taxon>Eucestoda</taxon>
        <taxon>Diphyllobothriidea</taxon>
        <taxon>Diphyllobothriidae</taxon>
        <taxon>Dibothriocephalus</taxon>
    </lineage>
</organism>
<evidence type="ECO:0000313" key="3">
    <source>
        <dbReference type="Proteomes" id="UP000281553"/>
    </source>
</evidence>
<name>A0A3P7M8Y5_DIBLA</name>
<accession>A0A3P7M8Y5</accession>
<feature type="region of interest" description="Disordered" evidence="1">
    <location>
        <begin position="1"/>
        <end position="33"/>
    </location>
</feature>
<keyword evidence="3" id="KW-1185">Reference proteome</keyword>
<sequence>MPCNSSPAPGRSATRALTGSPAFSPVSPSTTRTLRLQSSTTLLRMFVLAWR</sequence>
<dbReference type="EMBL" id="UYRU01075391">
    <property type="protein sequence ID" value="VDN25804.1"/>
    <property type="molecule type" value="Genomic_DNA"/>
</dbReference>
<evidence type="ECO:0000313" key="2">
    <source>
        <dbReference type="EMBL" id="VDN25804.1"/>
    </source>
</evidence>
<reference evidence="2 3" key="1">
    <citation type="submission" date="2018-11" db="EMBL/GenBank/DDBJ databases">
        <authorList>
            <consortium name="Pathogen Informatics"/>
        </authorList>
    </citation>
    <scope>NUCLEOTIDE SEQUENCE [LARGE SCALE GENOMIC DNA]</scope>
</reference>
<dbReference type="Proteomes" id="UP000281553">
    <property type="component" value="Unassembled WGS sequence"/>
</dbReference>